<dbReference type="Gene3D" id="3.20.20.70">
    <property type="entry name" value="Aldolase class I"/>
    <property type="match status" value="1"/>
</dbReference>
<dbReference type="InterPro" id="IPR013785">
    <property type="entry name" value="Aldolase_TIM"/>
</dbReference>
<evidence type="ECO:0000256" key="13">
    <source>
        <dbReference type="PIRSR" id="PIRSR006621-1"/>
    </source>
</evidence>
<gene>
    <name evidence="16" type="ORF">A2370_02720</name>
</gene>
<feature type="active site" description="Proton donor" evidence="13">
    <location>
        <position position="107"/>
    </location>
</feature>
<feature type="domain" description="DUS-like FMN-binding" evidence="15">
    <location>
        <begin position="18"/>
        <end position="337"/>
    </location>
</feature>
<feature type="binding site" evidence="14">
    <location>
        <begin position="237"/>
        <end position="238"/>
    </location>
    <ligand>
        <name>FMN</name>
        <dbReference type="ChEBI" id="CHEBI:58210"/>
    </ligand>
</feature>
<dbReference type="AlphaFoldDB" id="A0A1G2QCR6"/>
<organism evidence="16 17">
    <name type="scientific">Candidatus Vogelbacteria bacterium RIFOXYB1_FULL_42_16</name>
    <dbReference type="NCBI Taxonomy" id="1802436"/>
    <lineage>
        <taxon>Bacteria</taxon>
        <taxon>Candidatus Vogeliibacteriota</taxon>
    </lineage>
</organism>
<comment type="similarity">
    <text evidence="12">Belongs to the dus family.</text>
</comment>
<dbReference type="InterPro" id="IPR018517">
    <property type="entry name" value="tRNA_hU_synthase_CS"/>
</dbReference>
<keyword evidence="9 12" id="KW-0560">Oxidoreductase</keyword>
<sequence length="340" mass="37494">MKNFWQKLEKKKKPIITLAPMYDVTDSAFRQIIAGFQTPDVFFTEFVSADGLASEAGRPKLLRELYFTPAERPLVAQIFGAKPATIKKAAEIIQNLGFDGLDINMGCPDKAVNKIGAGASLIKTSKLAREIILAAKAGAPNLPISIKTRIGWGQPNQKEFTKWFKGILEMKPAVITVHFRTRNEMSKPKAHWAEFAPLAVDLAKGSGVLVMGNGDVADVIEAKTLAKKYGLDGIMIGRGVFGRPWLFSKNVRYPISKKAEIKLALKTLVKHSKLFAKMYCLGNFNTKTFGGHTKNFAVMKKHFKAYVAGFAGASVLRTKLMATENAKEVEKIVQDFLKKG</sequence>
<dbReference type="SUPFAM" id="SSF51395">
    <property type="entry name" value="FMN-linked oxidoreductases"/>
    <property type="match status" value="1"/>
</dbReference>
<keyword evidence="4 12" id="KW-0285">Flavoprotein</keyword>
<dbReference type="PIRSF" id="PIRSF006621">
    <property type="entry name" value="Dus"/>
    <property type="match status" value="1"/>
</dbReference>
<dbReference type="Pfam" id="PF01207">
    <property type="entry name" value="Dus"/>
    <property type="match status" value="1"/>
</dbReference>
<evidence type="ECO:0000256" key="12">
    <source>
        <dbReference type="PIRNR" id="PIRNR006621"/>
    </source>
</evidence>
<dbReference type="PROSITE" id="PS01136">
    <property type="entry name" value="UPF0034"/>
    <property type="match status" value="1"/>
</dbReference>
<dbReference type="EC" id="1.3.1.-" evidence="12"/>
<name>A0A1G2QCR6_9BACT</name>
<evidence type="ECO:0000256" key="14">
    <source>
        <dbReference type="PIRSR" id="PIRSR006621-2"/>
    </source>
</evidence>
<evidence type="ECO:0000259" key="15">
    <source>
        <dbReference type="Pfam" id="PF01207"/>
    </source>
</evidence>
<evidence type="ECO:0000256" key="6">
    <source>
        <dbReference type="ARBA" id="ARBA00022694"/>
    </source>
</evidence>
<evidence type="ECO:0000256" key="8">
    <source>
        <dbReference type="ARBA" id="ARBA00022884"/>
    </source>
</evidence>
<keyword evidence="14" id="KW-0547">Nucleotide-binding</keyword>
<dbReference type="Proteomes" id="UP000176222">
    <property type="component" value="Unassembled WGS sequence"/>
</dbReference>
<comment type="cofactor">
    <cofactor evidence="1 12 14">
        <name>FMN</name>
        <dbReference type="ChEBI" id="CHEBI:58210"/>
    </cofactor>
</comment>
<dbReference type="InterPro" id="IPR024036">
    <property type="entry name" value="tRNA-dHydroUridine_Synthase_C"/>
</dbReference>
<dbReference type="PANTHER" id="PTHR45846:SF1">
    <property type="entry name" value="TRNA-DIHYDROURIDINE(47) SYNTHASE [NAD(P)(+)]-LIKE"/>
    <property type="match status" value="1"/>
</dbReference>
<evidence type="ECO:0000313" key="17">
    <source>
        <dbReference type="Proteomes" id="UP000176222"/>
    </source>
</evidence>
<keyword evidence="3" id="KW-0820">tRNA-binding</keyword>
<protein>
    <recommendedName>
        <fullName evidence="12">tRNA-dihydrouridine synthase</fullName>
        <ecNumber evidence="12">1.3.1.-</ecNumber>
    </recommendedName>
</protein>
<dbReference type="InterPro" id="IPR001269">
    <property type="entry name" value="DUS_fam"/>
</dbReference>
<evidence type="ECO:0000256" key="5">
    <source>
        <dbReference type="ARBA" id="ARBA00022643"/>
    </source>
</evidence>
<dbReference type="Gene3D" id="1.10.1200.80">
    <property type="entry name" value="Putative flavin oxidoreducatase, domain 2"/>
    <property type="match status" value="1"/>
</dbReference>
<feature type="binding site" evidence="14">
    <location>
        <position position="147"/>
    </location>
    <ligand>
        <name>FMN</name>
        <dbReference type="ChEBI" id="CHEBI:58210"/>
    </ligand>
</feature>
<comment type="catalytic activity">
    <reaction evidence="11">
        <text>a 5,6-dihydrouridine in tRNA + NAD(+) = a uridine in tRNA + NADH + H(+)</text>
        <dbReference type="Rhea" id="RHEA:54452"/>
        <dbReference type="Rhea" id="RHEA-COMP:13339"/>
        <dbReference type="Rhea" id="RHEA-COMP:13887"/>
        <dbReference type="ChEBI" id="CHEBI:15378"/>
        <dbReference type="ChEBI" id="CHEBI:57540"/>
        <dbReference type="ChEBI" id="CHEBI:57945"/>
        <dbReference type="ChEBI" id="CHEBI:65315"/>
        <dbReference type="ChEBI" id="CHEBI:74443"/>
    </reaction>
</comment>
<comment type="caution">
    <text evidence="16">The sequence shown here is derived from an EMBL/GenBank/DDBJ whole genome shotgun (WGS) entry which is preliminary data.</text>
</comment>
<dbReference type="STRING" id="1802436.A2370_02720"/>
<dbReference type="CDD" id="cd02801">
    <property type="entry name" value="DUS_like_FMN"/>
    <property type="match status" value="1"/>
</dbReference>
<evidence type="ECO:0000256" key="3">
    <source>
        <dbReference type="ARBA" id="ARBA00022555"/>
    </source>
</evidence>
<keyword evidence="8" id="KW-0694">RNA-binding</keyword>
<evidence type="ECO:0000256" key="2">
    <source>
        <dbReference type="ARBA" id="ARBA00002790"/>
    </source>
</evidence>
<evidence type="ECO:0000256" key="1">
    <source>
        <dbReference type="ARBA" id="ARBA00001917"/>
    </source>
</evidence>
<dbReference type="PANTHER" id="PTHR45846">
    <property type="entry name" value="TRNA-DIHYDROURIDINE(47) SYNTHASE [NAD(P)(+)]-LIKE"/>
    <property type="match status" value="1"/>
</dbReference>
<feature type="binding site" evidence="14">
    <location>
        <position position="77"/>
    </location>
    <ligand>
        <name>FMN</name>
        <dbReference type="ChEBI" id="CHEBI:58210"/>
    </ligand>
</feature>
<evidence type="ECO:0000313" key="16">
    <source>
        <dbReference type="EMBL" id="OHA57899.1"/>
    </source>
</evidence>
<dbReference type="InterPro" id="IPR035587">
    <property type="entry name" value="DUS-like_FMN-bd"/>
</dbReference>
<reference evidence="16 17" key="1">
    <citation type="journal article" date="2016" name="Nat. Commun.">
        <title>Thousands of microbial genomes shed light on interconnected biogeochemical processes in an aquifer system.</title>
        <authorList>
            <person name="Anantharaman K."/>
            <person name="Brown C.T."/>
            <person name="Hug L.A."/>
            <person name="Sharon I."/>
            <person name="Castelle C.J."/>
            <person name="Probst A.J."/>
            <person name="Thomas B.C."/>
            <person name="Singh A."/>
            <person name="Wilkins M.J."/>
            <person name="Karaoz U."/>
            <person name="Brodie E.L."/>
            <person name="Williams K.H."/>
            <person name="Hubbard S.S."/>
            <person name="Banfield J.F."/>
        </authorList>
    </citation>
    <scope>NUCLEOTIDE SEQUENCE [LARGE SCALE GENOMIC DNA]</scope>
</reference>
<evidence type="ECO:0000256" key="10">
    <source>
        <dbReference type="ARBA" id="ARBA00048205"/>
    </source>
</evidence>
<dbReference type="GO" id="GO:0050660">
    <property type="term" value="F:flavin adenine dinucleotide binding"/>
    <property type="evidence" value="ECO:0007669"/>
    <property type="project" value="InterPro"/>
</dbReference>
<dbReference type="GO" id="GO:0000049">
    <property type="term" value="F:tRNA binding"/>
    <property type="evidence" value="ECO:0007669"/>
    <property type="project" value="UniProtKB-KW"/>
</dbReference>
<dbReference type="EMBL" id="MHTH01000021">
    <property type="protein sequence ID" value="OHA57899.1"/>
    <property type="molecule type" value="Genomic_DNA"/>
</dbReference>
<proteinExistence type="inferred from homology"/>
<keyword evidence="6 12" id="KW-0819">tRNA processing</keyword>
<evidence type="ECO:0000256" key="11">
    <source>
        <dbReference type="ARBA" id="ARBA00048802"/>
    </source>
</evidence>
<comment type="function">
    <text evidence="2 12">Catalyzes the synthesis of 5,6-dihydrouridine (D), a modified base found in the D-loop of most tRNAs, via the reduction of the C5-C6 double bond in target uridines.</text>
</comment>
<keyword evidence="7" id="KW-0521">NADP</keyword>
<evidence type="ECO:0000256" key="4">
    <source>
        <dbReference type="ARBA" id="ARBA00022630"/>
    </source>
</evidence>
<evidence type="ECO:0000256" key="9">
    <source>
        <dbReference type="ARBA" id="ARBA00023002"/>
    </source>
</evidence>
<dbReference type="GO" id="GO:0017150">
    <property type="term" value="F:tRNA dihydrouridine synthase activity"/>
    <property type="evidence" value="ECO:0007669"/>
    <property type="project" value="InterPro"/>
</dbReference>
<comment type="catalytic activity">
    <reaction evidence="10">
        <text>a 5,6-dihydrouridine in tRNA + NADP(+) = a uridine in tRNA + NADPH + H(+)</text>
        <dbReference type="Rhea" id="RHEA:23624"/>
        <dbReference type="Rhea" id="RHEA-COMP:13339"/>
        <dbReference type="Rhea" id="RHEA-COMP:13887"/>
        <dbReference type="ChEBI" id="CHEBI:15378"/>
        <dbReference type="ChEBI" id="CHEBI:57783"/>
        <dbReference type="ChEBI" id="CHEBI:58349"/>
        <dbReference type="ChEBI" id="CHEBI:65315"/>
        <dbReference type="ChEBI" id="CHEBI:74443"/>
    </reaction>
</comment>
<evidence type="ECO:0000256" key="7">
    <source>
        <dbReference type="ARBA" id="ARBA00022857"/>
    </source>
</evidence>
<accession>A0A1G2QCR6</accession>
<feature type="binding site" evidence="14">
    <location>
        <position position="178"/>
    </location>
    <ligand>
        <name>FMN</name>
        <dbReference type="ChEBI" id="CHEBI:58210"/>
    </ligand>
</feature>
<keyword evidence="5 12" id="KW-0288">FMN</keyword>